<protein>
    <submittedName>
        <fullName evidence="3">Uncharacterized protein</fullName>
    </submittedName>
</protein>
<keyword evidence="2" id="KW-1185">Reference proteome</keyword>
<evidence type="ECO:0000256" key="1">
    <source>
        <dbReference type="SAM" id="MobiDB-lite"/>
    </source>
</evidence>
<dbReference type="WBParaSite" id="jg12181">
    <property type="protein sequence ID" value="jg12181"/>
    <property type="gene ID" value="jg12181"/>
</dbReference>
<sequence length="215" mass="24188">MNLRLLHSFSISSSREARSSPYMGSVPEEIDKKDERSHAPTVNFANSVENFAQNMNNFAGIGIQLGSSSSTDLSNFVFYNDCADPVVINKWMDLYQAQKETNENSSHSASPLPQIQKQINKNYSDSADNLLRKDSQCSSSSTYNSNFILNSSQNLSSKDYPTAYDEKEVGLVKQSINRSMDAVNKLPVIKDYNFRLLEKCRSIDLPSMKHMHPPN</sequence>
<accession>A0A915CU63</accession>
<evidence type="ECO:0000313" key="3">
    <source>
        <dbReference type="WBParaSite" id="jg12181"/>
    </source>
</evidence>
<evidence type="ECO:0000313" key="2">
    <source>
        <dbReference type="Proteomes" id="UP000887574"/>
    </source>
</evidence>
<dbReference type="Proteomes" id="UP000887574">
    <property type="component" value="Unplaced"/>
</dbReference>
<feature type="region of interest" description="Disordered" evidence="1">
    <location>
        <begin position="17"/>
        <end position="37"/>
    </location>
</feature>
<dbReference type="AlphaFoldDB" id="A0A915CU63"/>
<name>A0A915CU63_9BILA</name>
<organism evidence="2 3">
    <name type="scientific">Ditylenchus dipsaci</name>
    <dbReference type="NCBI Taxonomy" id="166011"/>
    <lineage>
        <taxon>Eukaryota</taxon>
        <taxon>Metazoa</taxon>
        <taxon>Ecdysozoa</taxon>
        <taxon>Nematoda</taxon>
        <taxon>Chromadorea</taxon>
        <taxon>Rhabditida</taxon>
        <taxon>Tylenchina</taxon>
        <taxon>Tylenchomorpha</taxon>
        <taxon>Sphaerularioidea</taxon>
        <taxon>Anguinidae</taxon>
        <taxon>Anguininae</taxon>
        <taxon>Ditylenchus</taxon>
    </lineage>
</organism>
<proteinExistence type="predicted"/>
<reference evidence="3" key="1">
    <citation type="submission" date="2022-11" db="UniProtKB">
        <authorList>
            <consortium name="WormBaseParasite"/>
        </authorList>
    </citation>
    <scope>IDENTIFICATION</scope>
</reference>